<dbReference type="Pfam" id="PF00583">
    <property type="entry name" value="Acetyltransf_1"/>
    <property type="match status" value="1"/>
</dbReference>
<dbReference type="STRING" id="115783.SAMN02745119_03264"/>
<dbReference type="SUPFAM" id="SSF55729">
    <property type="entry name" value="Acyl-CoA N-acyltransferases (Nat)"/>
    <property type="match status" value="1"/>
</dbReference>
<reference evidence="3" key="1">
    <citation type="submission" date="2017-02" db="EMBL/GenBank/DDBJ databases">
        <authorList>
            <person name="Varghese N."/>
            <person name="Submissions S."/>
        </authorList>
    </citation>
    <scope>NUCLEOTIDE SEQUENCE [LARGE SCALE GENOMIC DNA]</scope>
    <source>
        <strain evidence="3">ATCC BAA-34</strain>
    </source>
</reference>
<dbReference type="OrthoDB" id="359414at2"/>
<dbReference type="Proteomes" id="UP000190102">
    <property type="component" value="Unassembled WGS sequence"/>
</dbReference>
<keyword evidence="3" id="KW-1185">Reference proteome</keyword>
<evidence type="ECO:0000313" key="3">
    <source>
        <dbReference type="Proteomes" id="UP000190102"/>
    </source>
</evidence>
<evidence type="ECO:0000313" key="2">
    <source>
        <dbReference type="EMBL" id="SKA23349.1"/>
    </source>
</evidence>
<dbReference type="CDD" id="cd04301">
    <property type="entry name" value="NAT_SF"/>
    <property type="match status" value="1"/>
</dbReference>
<keyword evidence="2" id="KW-0808">Transferase</keyword>
<organism evidence="2 3">
    <name type="scientific">Trichlorobacter thiogenes</name>
    <dbReference type="NCBI Taxonomy" id="115783"/>
    <lineage>
        <taxon>Bacteria</taxon>
        <taxon>Pseudomonadati</taxon>
        <taxon>Thermodesulfobacteriota</taxon>
        <taxon>Desulfuromonadia</taxon>
        <taxon>Geobacterales</taxon>
        <taxon>Geobacteraceae</taxon>
        <taxon>Trichlorobacter</taxon>
    </lineage>
</organism>
<dbReference type="InterPro" id="IPR000182">
    <property type="entry name" value="GNAT_dom"/>
</dbReference>
<feature type="domain" description="N-acetyltransferase" evidence="1">
    <location>
        <begin position="1"/>
        <end position="160"/>
    </location>
</feature>
<gene>
    <name evidence="2" type="ORF">SAMN02745119_03264</name>
</gene>
<dbReference type="Gene3D" id="3.40.630.30">
    <property type="match status" value="1"/>
</dbReference>
<dbReference type="PROSITE" id="PS51186">
    <property type="entry name" value="GNAT"/>
    <property type="match status" value="1"/>
</dbReference>
<evidence type="ECO:0000259" key="1">
    <source>
        <dbReference type="PROSITE" id="PS51186"/>
    </source>
</evidence>
<proteinExistence type="predicted"/>
<sequence>MTQEDVHSVFQVQAECYVSVALEDESTMRTRLVGAPDTAWVAEDNEGVGAYLVAYRSIIGKVTPLGGCFDIPDNAESLYLHDLAVSDRMKGHGIGSALVRHACDRALQKGLTYSSLVSVQDSMGFWIRHGFKIFDLLDPVQLSNLKTYGELSVYMIKEITVSKH</sequence>
<dbReference type="EMBL" id="FUWR01000031">
    <property type="protein sequence ID" value="SKA23349.1"/>
    <property type="molecule type" value="Genomic_DNA"/>
</dbReference>
<dbReference type="GO" id="GO:0016747">
    <property type="term" value="F:acyltransferase activity, transferring groups other than amino-acyl groups"/>
    <property type="evidence" value="ECO:0007669"/>
    <property type="project" value="InterPro"/>
</dbReference>
<accession>A0A1T4S4Y0</accession>
<dbReference type="InterPro" id="IPR016181">
    <property type="entry name" value="Acyl_CoA_acyltransferase"/>
</dbReference>
<protein>
    <submittedName>
        <fullName evidence="2">Acetyltransferase (GNAT) family protein</fullName>
    </submittedName>
</protein>
<name>A0A1T4S4Y0_9BACT</name>
<dbReference type="RefSeq" id="WP_078791536.1">
    <property type="nucleotide sequence ID" value="NZ_FUWR01000031.1"/>
</dbReference>
<dbReference type="AlphaFoldDB" id="A0A1T4S4Y0"/>